<sequence length="135" mass="14736">MMTTGDNNLTILFDTIQEAGFCSVEEAPAFTDLDPEDEPKVLVTATNKAGITGYEQTERIVDTAVHGRQSNGALDFEDDTHAEDVAALEQAALKDENVSDRGTPNGKKVDVEDFATEHKPTTGTKLADRYMKSER</sequence>
<dbReference type="Proteomes" id="UP001140513">
    <property type="component" value="Unassembled WGS sequence"/>
</dbReference>
<feature type="region of interest" description="Disordered" evidence="1">
    <location>
        <begin position="96"/>
        <end position="135"/>
    </location>
</feature>
<evidence type="ECO:0000256" key="1">
    <source>
        <dbReference type="SAM" id="MobiDB-lite"/>
    </source>
</evidence>
<evidence type="ECO:0000313" key="3">
    <source>
        <dbReference type="Proteomes" id="UP001140513"/>
    </source>
</evidence>
<accession>A0A9W9C8T7</accession>
<protein>
    <submittedName>
        <fullName evidence="2">Uncharacterized protein</fullName>
    </submittedName>
</protein>
<feature type="compositionally biased region" description="Basic and acidic residues" evidence="1">
    <location>
        <begin position="107"/>
        <end position="135"/>
    </location>
</feature>
<dbReference type="GeneID" id="80910254"/>
<proteinExistence type="predicted"/>
<evidence type="ECO:0000313" key="2">
    <source>
        <dbReference type="EMBL" id="KAJ4351384.1"/>
    </source>
</evidence>
<keyword evidence="3" id="KW-1185">Reference proteome</keyword>
<dbReference type="AlphaFoldDB" id="A0A9W9C8T7"/>
<organism evidence="2 3">
    <name type="scientific">Didymosphaeria variabile</name>
    <dbReference type="NCBI Taxonomy" id="1932322"/>
    <lineage>
        <taxon>Eukaryota</taxon>
        <taxon>Fungi</taxon>
        <taxon>Dikarya</taxon>
        <taxon>Ascomycota</taxon>
        <taxon>Pezizomycotina</taxon>
        <taxon>Dothideomycetes</taxon>
        <taxon>Pleosporomycetidae</taxon>
        <taxon>Pleosporales</taxon>
        <taxon>Massarineae</taxon>
        <taxon>Didymosphaeriaceae</taxon>
        <taxon>Didymosphaeria</taxon>
    </lineage>
</organism>
<gene>
    <name evidence="2" type="ORF">N0V89_006724</name>
</gene>
<reference evidence="2" key="1">
    <citation type="submission" date="2022-10" db="EMBL/GenBank/DDBJ databases">
        <title>Tapping the CABI collections for fungal endophytes: first genome assemblies for Collariella, Neodidymelliopsis, Ascochyta clinopodiicola, Didymella pomorum, Didymosphaeria variabile, Neocosmospora piperis and Neocucurbitaria cava.</title>
        <authorList>
            <person name="Hill R."/>
        </authorList>
    </citation>
    <scope>NUCLEOTIDE SEQUENCE</scope>
    <source>
        <strain evidence="2">IMI 356815</strain>
    </source>
</reference>
<dbReference type="EMBL" id="JAPEUX010000005">
    <property type="protein sequence ID" value="KAJ4351384.1"/>
    <property type="molecule type" value="Genomic_DNA"/>
</dbReference>
<dbReference type="RefSeq" id="XP_056069740.1">
    <property type="nucleotide sequence ID" value="XM_056215493.1"/>
</dbReference>
<comment type="caution">
    <text evidence="2">The sequence shown here is derived from an EMBL/GenBank/DDBJ whole genome shotgun (WGS) entry which is preliminary data.</text>
</comment>
<name>A0A9W9C8T7_9PLEO</name>